<accession>A0A0F9Y9Q1</accession>
<dbReference type="SUPFAM" id="SSF53850">
    <property type="entry name" value="Periplasmic binding protein-like II"/>
    <property type="match status" value="1"/>
</dbReference>
<keyword evidence="2" id="KW-0805">Transcription regulation</keyword>
<dbReference type="GO" id="GO:0003677">
    <property type="term" value="F:DNA binding"/>
    <property type="evidence" value="ECO:0007669"/>
    <property type="project" value="UniProtKB-KW"/>
</dbReference>
<feature type="domain" description="HTH lysR-type" evidence="6">
    <location>
        <begin position="1"/>
        <end position="58"/>
    </location>
</feature>
<keyword evidence="3" id="KW-0238">DNA-binding</keyword>
<sequence length="313" mass="34128">MDLRQLRYFLTIVEQGSFSRAAAVLNVAQPALSIHLRKMEDALGTPLLIRRPQGVVPTEAGDLLALRARRILSEMARTEDEIRSLHSDPAGEVRLGFPVTVSSILSVPLISAARDRYPRIRINIAEAMSGFVSEWLMDGRIDMAILYNDIGQKGLRSDLLLKEELVMLTPPGDHMPDPVSLADLQRTALILPSSAHGLRRMIDQAARHAGSKLTCEVEIDSFSNIKALVAGAHGCSILPYHAVAAEAKAGLVGIRHFAEPRLWRSAYLVHMTDRPMSRAGEVIADLLRETVATLLADGAWAIDGLIAPDASNV</sequence>
<dbReference type="InterPro" id="IPR036390">
    <property type="entry name" value="WH_DNA-bd_sf"/>
</dbReference>
<dbReference type="Pfam" id="PF00126">
    <property type="entry name" value="HTH_1"/>
    <property type="match status" value="1"/>
</dbReference>
<evidence type="ECO:0000256" key="1">
    <source>
        <dbReference type="ARBA" id="ARBA00009437"/>
    </source>
</evidence>
<protein>
    <recommendedName>
        <fullName evidence="6">HTH lysR-type domain-containing protein</fullName>
    </recommendedName>
</protein>
<keyword evidence="5" id="KW-0804">Transcription</keyword>
<evidence type="ECO:0000256" key="3">
    <source>
        <dbReference type="ARBA" id="ARBA00023125"/>
    </source>
</evidence>
<gene>
    <name evidence="7" type="ORF">LCGC14_0046820</name>
</gene>
<evidence type="ECO:0000256" key="2">
    <source>
        <dbReference type="ARBA" id="ARBA00023015"/>
    </source>
</evidence>
<dbReference type="Gene3D" id="1.10.10.10">
    <property type="entry name" value="Winged helix-like DNA-binding domain superfamily/Winged helix DNA-binding domain"/>
    <property type="match status" value="1"/>
</dbReference>
<dbReference type="FunFam" id="1.10.10.10:FF:000001">
    <property type="entry name" value="LysR family transcriptional regulator"/>
    <property type="match status" value="1"/>
</dbReference>
<dbReference type="PROSITE" id="PS50931">
    <property type="entry name" value="HTH_LYSR"/>
    <property type="match status" value="1"/>
</dbReference>
<keyword evidence="4" id="KW-0010">Activator</keyword>
<evidence type="ECO:0000256" key="5">
    <source>
        <dbReference type="ARBA" id="ARBA00023163"/>
    </source>
</evidence>
<evidence type="ECO:0000259" key="6">
    <source>
        <dbReference type="PROSITE" id="PS50931"/>
    </source>
</evidence>
<comment type="similarity">
    <text evidence="1">Belongs to the LysR transcriptional regulatory family.</text>
</comment>
<dbReference type="GO" id="GO:0003700">
    <property type="term" value="F:DNA-binding transcription factor activity"/>
    <property type="evidence" value="ECO:0007669"/>
    <property type="project" value="InterPro"/>
</dbReference>
<dbReference type="PRINTS" id="PR00039">
    <property type="entry name" value="HTHLYSR"/>
</dbReference>
<dbReference type="EMBL" id="LAZR01000009">
    <property type="protein sequence ID" value="KKO08742.1"/>
    <property type="molecule type" value="Genomic_DNA"/>
</dbReference>
<dbReference type="InterPro" id="IPR000847">
    <property type="entry name" value="LysR_HTH_N"/>
</dbReference>
<dbReference type="PANTHER" id="PTHR30293:SF0">
    <property type="entry name" value="NITROGEN ASSIMILATION REGULATORY PROTEIN NAC"/>
    <property type="match status" value="1"/>
</dbReference>
<dbReference type="InterPro" id="IPR005119">
    <property type="entry name" value="LysR_subst-bd"/>
</dbReference>
<dbReference type="PANTHER" id="PTHR30293">
    <property type="entry name" value="TRANSCRIPTIONAL REGULATORY PROTEIN NAC-RELATED"/>
    <property type="match status" value="1"/>
</dbReference>
<dbReference type="SUPFAM" id="SSF46785">
    <property type="entry name" value="Winged helix' DNA-binding domain"/>
    <property type="match status" value="1"/>
</dbReference>
<dbReference type="AlphaFoldDB" id="A0A0F9Y9Q1"/>
<comment type="caution">
    <text evidence="7">The sequence shown here is derived from an EMBL/GenBank/DDBJ whole genome shotgun (WGS) entry which is preliminary data.</text>
</comment>
<proteinExistence type="inferred from homology"/>
<dbReference type="GO" id="GO:2000142">
    <property type="term" value="P:regulation of DNA-templated transcription initiation"/>
    <property type="evidence" value="ECO:0007669"/>
    <property type="project" value="TreeGrafter"/>
</dbReference>
<evidence type="ECO:0000256" key="4">
    <source>
        <dbReference type="ARBA" id="ARBA00023159"/>
    </source>
</evidence>
<evidence type="ECO:0000313" key="7">
    <source>
        <dbReference type="EMBL" id="KKO08742.1"/>
    </source>
</evidence>
<dbReference type="Gene3D" id="3.40.190.290">
    <property type="match status" value="1"/>
</dbReference>
<dbReference type="InterPro" id="IPR036388">
    <property type="entry name" value="WH-like_DNA-bd_sf"/>
</dbReference>
<reference evidence="7" key="1">
    <citation type="journal article" date="2015" name="Nature">
        <title>Complex archaea that bridge the gap between prokaryotes and eukaryotes.</title>
        <authorList>
            <person name="Spang A."/>
            <person name="Saw J.H."/>
            <person name="Jorgensen S.L."/>
            <person name="Zaremba-Niedzwiedzka K."/>
            <person name="Martijn J."/>
            <person name="Lind A.E."/>
            <person name="van Eijk R."/>
            <person name="Schleper C."/>
            <person name="Guy L."/>
            <person name="Ettema T.J."/>
        </authorList>
    </citation>
    <scope>NUCLEOTIDE SEQUENCE</scope>
</reference>
<organism evidence="7">
    <name type="scientific">marine sediment metagenome</name>
    <dbReference type="NCBI Taxonomy" id="412755"/>
    <lineage>
        <taxon>unclassified sequences</taxon>
        <taxon>metagenomes</taxon>
        <taxon>ecological metagenomes</taxon>
    </lineage>
</organism>
<dbReference type="Pfam" id="PF03466">
    <property type="entry name" value="LysR_substrate"/>
    <property type="match status" value="1"/>
</dbReference>
<name>A0A0F9Y9Q1_9ZZZZ</name>